<dbReference type="PANTHER" id="PTHR13618:SF1">
    <property type="entry name" value="PROTEIN ROGDI HOMOLOG"/>
    <property type="match status" value="1"/>
</dbReference>
<keyword evidence="2" id="KW-1185">Reference proteome</keyword>
<dbReference type="OrthoDB" id="66510at2759"/>
<organism evidence="1 2">
    <name type="scientific">Elsinoe ampelina</name>
    <dbReference type="NCBI Taxonomy" id="302913"/>
    <lineage>
        <taxon>Eukaryota</taxon>
        <taxon>Fungi</taxon>
        <taxon>Dikarya</taxon>
        <taxon>Ascomycota</taxon>
        <taxon>Pezizomycotina</taxon>
        <taxon>Dothideomycetes</taxon>
        <taxon>Dothideomycetidae</taxon>
        <taxon>Myriangiales</taxon>
        <taxon>Elsinoaceae</taxon>
        <taxon>Elsinoe</taxon>
    </lineage>
</organism>
<dbReference type="InterPro" id="IPR028241">
    <property type="entry name" value="RAVE2/Rogdi"/>
</dbReference>
<reference evidence="2" key="1">
    <citation type="journal article" date="2020" name="Stud. Mycol.">
        <title>101 Dothideomycetes genomes: A test case for predicting lifestyles and emergence of pathogens.</title>
        <authorList>
            <person name="Haridas S."/>
            <person name="Albert R."/>
            <person name="Binder M."/>
            <person name="Bloem J."/>
            <person name="LaButti K."/>
            <person name="Salamov A."/>
            <person name="Andreopoulos B."/>
            <person name="Baker S."/>
            <person name="Barry K."/>
            <person name="Bills G."/>
            <person name="Bluhm B."/>
            <person name="Cannon C."/>
            <person name="Castanera R."/>
            <person name="Culley D."/>
            <person name="Daum C."/>
            <person name="Ezra D."/>
            <person name="Gonzalez J."/>
            <person name="Henrissat B."/>
            <person name="Kuo A."/>
            <person name="Liang C."/>
            <person name="Lipzen A."/>
            <person name="Lutzoni F."/>
            <person name="Magnuson J."/>
            <person name="Mondo S."/>
            <person name="Nolan M."/>
            <person name="Ohm R."/>
            <person name="Pangilinan J."/>
            <person name="Park H.-J."/>
            <person name="Ramirez L."/>
            <person name="Alfaro M."/>
            <person name="Sun H."/>
            <person name="Tritt A."/>
            <person name="Yoshinaga Y."/>
            <person name="Zwiers L.-H."/>
            <person name="Turgeon B."/>
            <person name="Goodwin S."/>
            <person name="Spatafora J."/>
            <person name="Crous P."/>
            <person name="Grigoriev I."/>
        </authorList>
    </citation>
    <scope>NUCLEOTIDE SEQUENCE [LARGE SCALE GENOMIC DNA]</scope>
    <source>
        <strain evidence="2">CECT 20119</strain>
    </source>
</reference>
<dbReference type="Proteomes" id="UP000799538">
    <property type="component" value="Unassembled WGS sequence"/>
</dbReference>
<name>A0A6A6GHY2_9PEZI</name>
<dbReference type="EMBL" id="ML992504">
    <property type="protein sequence ID" value="KAF2225334.1"/>
    <property type="molecule type" value="Genomic_DNA"/>
</dbReference>
<dbReference type="PANTHER" id="PTHR13618">
    <property type="entry name" value="LEUCINE ZIPPER CONTAINING TRANSCRIPTION FACTOR LZF1"/>
    <property type="match status" value="1"/>
</dbReference>
<dbReference type="Pfam" id="PF10259">
    <property type="entry name" value="Rogdi_lz"/>
    <property type="match status" value="1"/>
</dbReference>
<dbReference type="GO" id="GO:0043291">
    <property type="term" value="C:RAVE complex"/>
    <property type="evidence" value="ECO:0007669"/>
    <property type="project" value="TreeGrafter"/>
</dbReference>
<proteinExistence type="predicted"/>
<sequence length="317" mass="34368">MSTAIWPPAPADQLEKERQSCLTRELEWLLSALQETLQSIKAGLEECSALLAPRDSGSTLVLSSQRSESLKGFVTLNGARITKGDIHLRMSSLPRVSGQPSYRLAISSSPTAPALVVDQLISARTLLNYSLDVVDATRWTGDANNAGYISSQLRLLHENVQEARDELKGGTDTVKTWHEAPLAKQIFDPPLPGPVSLHFAIADAGLVFTVRTLEPAPEGSSTGASTPNSTYSQTYSGLSIRDRLAQALGAPPAPRHDEADEVFTYRNQLVKVREKLKIETQDPSLMAALAKLSALEHTVALSRKALDVVMGHEEEIP</sequence>
<evidence type="ECO:0000313" key="2">
    <source>
        <dbReference type="Proteomes" id="UP000799538"/>
    </source>
</evidence>
<accession>A0A6A6GHY2</accession>
<gene>
    <name evidence="1" type="ORF">BDZ85DRAFT_91848</name>
</gene>
<dbReference type="AlphaFoldDB" id="A0A6A6GHY2"/>
<evidence type="ECO:0000313" key="1">
    <source>
        <dbReference type="EMBL" id="KAF2225334.1"/>
    </source>
</evidence>
<protein>
    <submittedName>
        <fullName evidence="1">RAVE subunit 2/Rogdi</fullName>
    </submittedName>
</protein>